<sequence>MKKDLLTHFGFLLGFFALITLFKGRFELAFIPFWIGGIIGTLLPDVDHLLYVYFFRPQETTSQKVTTLIADNKYKESWDMMASTRLQRTNLIFHTSSFQVAFLVFAFLVITSTISLVAKGTVIAFVLHLIVDQLVDYIETKSYDSWFTRFPIILTEIQKKWYLVGNVVILLVFGFLF</sequence>
<feature type="transmembrane region" description="Helical" evidence="1">
    <location>
        <begin position="28"/>
        <end position="54"/>
    </location>
</feature>
<organism evidence="2 3">
    <name type="scientific">Candidatus Woesebacteria bacterium RIFCSPHIGHO2_02_FULL_39_13</name>
    <dbReference type="NCBI Taxonomy" id="1802505"/>
    <lineage>
        <taxon>Bacteria</taxon>
        <taxon>Candidatus Woeseibacteriota</taxon>
    </lineage>
</organism>
<comment type="caution">
    <text evidence="2">The sequence shown here is derived from an EMBL/GenBank/DDBJ whole genome shotgun (WGS) entry which is preliminary data.</text>
</comment>
<evidence type="ECO:0000313" key="2">
    <source>
        <dbReference type="EMBL" id="OGM32160.1"/>
    </source>
</evidence>
<feature type="transmembrane region" description="Helical" evidence="1">
    <location>
        <begin position="159"/>
        <end position="176"/>
    </location>
</feature>
<feature type="transmembrane region" description="Helical" evidence="1">
    <location>
        <begin position="91"/>
        <end position="110"/>
    </location>
</feature>
<name>A0A1F7YY67_9BACT</name>
<proteinExistence type="predicted"/>
<gene>
    <name evidence="2" type="ORF">A3D01_02115</name>
</gene>
<dbReference type="AlphaFoldDB" id="A0A1F7YY67"/>
<dbReference type="EMBL" id="MGGR01000035">
    <property type="protein sequence ID" value="OGM32160.1"/>
    <property type="molecule type" value="Genomic_DNA"/>
</dbReference>
<feature type="transmembrane region" description="Helical" evidence="1">
    <location>
        <begin position="5"/>
        <end position="22"/>
    </location>
</feature>
<accession>A0A1F7YY67</accession>
<keyword evidence="1" id="KW-0472">Membrane</keyword>
<protein>
    <submittedName>
        <fullName evidence="2">Uncharacterized protein</fullName>
    </submittedName>
</protein>
<keyword evidence="1" id="KW-0812">Transmembrane</keyword>
<dbReference type="Proteomes" id="UP000177169">
    <property type="component" value="Unassembled WGS sequence"/>
</dbReference>
<feature type="transmembrane region" description="Helical" evidence="1">
    <location>
        <begin position="116"/>
        <end position="138"/>
    </location>
</feature>
<keyword evidence="1" id="KW-1133">Transmembrane helix</keyword>
<reference evidence="2 3" key="1">
    <citation type="journal article" date="2016" name="Nat. Commun.">
        <title>Thousands of microbial genomes shed light on interconnected biogeochemical processes in an aquifer system.</title>
        <authorList>
            <person name="Anantharaman K."/>
            <person name="Brown C.T."/>
            <person name="Hug L.A."/>
            <person name="Sharon I."/>
            <person name="Castelle C.J."/>
            <person name="Probst A.J."/>
            <person name="Thomas B.C."/>
            <person name="Singh A."/>
            <person name="Wilkins M.J."/>
            <person name="Karaoz U."/>
            <person name="Brodie E.L."/>
            <person name="Williams K.H."/>
            <person name="Hubbard S.S."/>
            <person name="Banfield J.F."/>
        </authorList>
    </citation>
    <scope>NUCLEOTIDE SEQUENCE [LARGE SCALE GENOMIC DNA]</scope>
</reference>
<evidence type="ECO:0000256" key="1">
    <source>
        <dbReference type="SAM" id="Phobius"/>
    </source>
</evidence>
<evidence type="ECO:0000313" key="3">
    <source>
        <dbReference type="Proteomes" id="UP000177169"/>
    </source>
</evidence>